<dbReference type="OrthoDB" id="10250282at2759"/>
<dbReference type="EMBL" id="HG994585">
    <property type="protein sequence ID" value="CAF2977086.1"/>
    <property type="molecule type" value="Genomic_DNA"/>
</dbReference>
<dbReference type="PROSITE" id="PS50263">
    <property type="entry name" value="CN_HYDROLASE"/>
    <property type="match status" value="1"/>
</dbReference>
<accession>A0A7R8HAK9</accession>
<feature type="domain" description="CN hydrolase" evidence="5">
    <location>
        <begin position="2"/>
        <end position="173"/>
    </location>
</feature>
<gene>
    <name evidence="6" type="ORF">LSAA_11421</name>
</gene>
<dbReference type="GO" id="GO:0005739">
    <property type="term" value="C:mitochondrion"/>
    <property type="evidence" value="ECO:0007669"/>
    <property type="project" value="TreeGrafter"/>
</dbReference>
<protein>
    <recommendedName>
        <fullName evidence="2">omega-amidase</fullName>
        <ecNumber evidence="2">3.5.1.3</ecNumber>
    </recommendedName>
    <alternativeName>
        <fullName evidence="3">Nitrilase homolog 2</fullName>
    </alternativeName>
</protein>
<dbReference type="PANTHER" id="PTHR23088:SF30">
    <property type="entry name" value="OMEGA-AMIDASE NIT2"/>
    <property type="match status" value="1"/>
</dbReference>
<evidence type="ECO:0000313" key="6">
    <source>
        <dbReference type="EMBL" id="CAF2977086.1"/>
    </source>
</evidence>
<dbReference type="InterPro" id="IPR036526">
    <property type="entry name" value="C-N_Hydrolase_sf"/>
</dbReference>
<name>A0A7R8HAK9_LEPSM</name>
<reference evidence="6" key="1">
    <citation type="submission" date="2021-02" db="EMBL/GenBank/DDBJ databases">
        <authorList>
            <person name="Bekaert M."/>
        </authorList>
    </citation>
    <scope>NUCLEOTIDE SEQUENCE</scope>
    <source>
        <strain evidence="6">IoA-00</strain>
    </source>
</reference>
<evidence type="ECO:0000256" key="4">
    <source>
        <dbReference type="ARBA" id="ARBA00048745"/>
    </source>
</evidence>
<evidence type="ECO:0000259" key="5">
    <source>
        <dbReference type="PROSITE" id="PS50263"/>
    </source>
</evidence>
<dbReference type="GO" id="GO:0006528">
    <property type="term" value="P:asparagine metabolic process"/>
    <property type="evidence" value="ECO:0007669"/>
    <property type="project" value="TreeGrafter"/>
</dbReference>
<dbReference type="AlphaFoldDB" id="A0A7R8HAK9"/>
<dbReference type="GO" id="GO:0050152">
    <property type="term" value="F:omega-amidase activity"/>
    <property type="evidence" value="ECO:0007669"/>
    <property type="project" value="UniProtKB-EC"/>
</dbReference>
<keyword evidence="6" id="KW-0378">Hydrolase</keyword>
<dbReference type="GO" id="GO:0006541">
    <property type="term" value="P:glutamine metabolic process"/>
    <property type="evidence" value="ECO:0007669"/>
    <property type="project" value="TreeGrafter"/>
</dbReference>
<dbReference type="GO" id="GO:0006107">
    <property type="term" value="P:oxaloacetate metabolic process"/>
    <property type="evidence" value="ECO:0007669"/>
    <property type="project" value="TreeGrafter"/>
</dbReference>
<dbReference type="SUPFAM" id="SSF56317">
    <property type="entry name" value="Carbon-nitrogen hydrolase"/>
    <property type="match status" value="1"/>
</dbReference>
<comment type="catalytic activity">
    <reaction evidence="4">
        <text>2-oxosuccinamate + H2O = oxaloacetate + NH4(+)</text>
        <dbReference type="Rhea" id="RHEA:59412"/>
        <dbReference type="ChEBI" id="CHEBI:15377"/>
        <dbReference type="ChEBI" id="CHEBI:16452"/>
        <dbReference type="ChEBI" id="CHEBI:28938"/>
        <dbReference type="ChEBI" id="CHEBI:57735"/>
        <dbReference type="EC" id="3.5.1.3"/>
    </reaction>
    <physiologicalReaction direction="left-to-right" evidence="4">
        <dbReference type="Rhea" id="RHEA:59413"/>
    </physiologicalReaction>
</comment>
<dbReference type="Proteomes" id="UP000675881">
    <property type="component" value="Chromosome 6"/>
</dbReference>
<comment type="catalytic activity">
    <reaction evidence="1">
        <text>2-oxoglutaramate + H2O = 2-oxoglutarate + NH4(+)</text>
        <dbReference type="Rhea" id="RHEA:32963"/>
        <dbReference type="ChEBI" id="CHEBI:15377"/>
        <dbReference type="ChEBI" id="CHEBI:16769"/>
        <dbReference type="ChEBI" id="CHEBI:16810"/>
        <dbReference type="ChEBI" id="CHEBI:28938"/>
        <dbReference type="EC" id="3.5.1.3"/>
    </reaction>
    <physiologicalReaction direction="left-to-right" evidence="1">
        <dbReference type="Rhea" id="RHEA:32964"/>
    </physiologicalReaction>
</comment>
<dbReference type="InterPro" id="IPR003010">
    <property type="entry name" value="C-N_Hydrolase"/>
</dbReference>
<dbReference type="Gene3D" id="3.60.110.10">
    <property type="entry name" value="Carbon-nitrogen hydrolase"/>
    <property type="match status" value="2"/>
</dbReference>
<keyword evidence="7" id="KW-1185">Reference proteome</keyword>
<dbReference type="EC" id="3.5.1.3" evidence="2"/>
<proteinExistence type="predicted"/>
<dbReference type="PANTHER" id="PTHR23088">
    <property type="entry name" value="NITRILASE-RELATED"/>
    <property type="match status" value="1"/>
</dbReference>
<sequence>MFKLALIQLKVGRDKTLNLANASKAVATAASNGANVISLPECFNSPYGTGYFAEYAESVPQGPSCNALQSMASKNKVFLIDGELLGKTQLYAGDCRLIIYPGAFNMTTGPAHWELLARARALDNQLYVAVNSPARDPDAEYVAWGHSSIIDPWGRVISKAGVEEEIIYADINLAYVDEVRQSIPVHTQKRNDIYKLSRA</sequence>
<organism evidence="6 7">
    <name type="scientific">Lepeophtheirus salmonis</name>
    <name type="common">Salmon louse</name>
    <name type="synonym">Caligus salmonis</name>
    <dbReference type="NCBI Taxonomy" id="72036"/>
    <lineage>
        <taxon>Eukaryota</taxon>
        <taxon>Metazoa</taxon>
        <taxon>Ecdysozoa</taxon>
        <taxon>Arthropoda</taxon>
        <taxon>Crustacea</taxon>
        <taxon>Multicrustacea</taxon>
        <taxon>Hexanauplia</taxon>
        <taxon>Copepoda</taxon>
        <taxon>Siphonostomatoida</taxon>
        <taxon>Caligidae</taxon>
        <taxon>Lepeophtheirus</taxon>
    </lineage>
</organism>
<evidence type="ECO:0000313" key="7">
    <source>
        <dbReference type="Proteomes" id="UP000675881"/>
    </source>
</evidence>
<evidence type="ECO:0000256" key="2">
    <source>
        <dbReference type="ARBA" id="ARBA00039118"/>
    </source>
</evidence>
<evidence type="ECO:0000256" key="1">
    <source>
        <dbReference type="ARBA" id="ARBA00036637"/>
    </source>
</evidence>
<dbReference type="Pfam" id="PF00795">
    <property type="entry name" value="CN_hydrolase"/>
    <property type="match status" value="2"/>
</dbReference>
<evidence type="ECO:0000256" key="3">
    <source>
        <dbReference type="ARBA" id="ARBA00041576"/>
    </source>
</evidence>